<reference evidence="15" key="1">
    <citation type="submission" date="2023-07" db="EMBL/GenBank/DDBJ databases">
        <title>Sequencing the genomes of 1000 actinobacteria strains.</title>
        <authorList>
            <person name="Klenk H.-P."/>
        </authorList>
    </citation>
    <scope>NUCLEOTIDE SEQUENCE</scope>
    <source>
        <strain evidence="15">DSM 13988</strain>
    </source>
</reference>
<gene>
    <name evidence="10" type="primary">murF</name>
    <name evidence="15" type="ORF">J2S35_000262</name>
</gene>
<comment type="caution">
    <text evidence="15">The sequence shown here is derived from an EMBL/GenBank/DDBJ whole genome shotgun (WGS) entry which is preliminary data.</text>
</comment>
<dbReference type="InterPro" id="IPR000713">
    <property type="entry name" value="Mur_ligase_N"/>
</dbReference>
<dbReference type="RefSeq" id="WP_309848982.1">
    <property type="nucleotide sequence ID" value="NZ_BAAAIU010000004.1"/>
</dbReference>
<evidence type="ECO:0000256" key="4">
    <source>
        <dbReference type="ARBA" id="ARBA00022741"/>
    </source>
</evidence>
<dbReference type="InterPro" id="IPR051046">
    <property type="entry name" value="MurCDEF_CellWall_CoF430Synth"/>
</dbReference>
<dbReference type="NCBIfam" id="TIGR01143">
    <property type="entry name" value="murF"/>
    <property type="match status" value="1"/>
</dbReference>
<keyword evidence="4 10" id="KW-0547">Nucleotide-binding</keyword>
<feature type="domain" description="Mur ligase central" evidence="14">
    <location>
        <begin position="115"/>
        <end position="316"/>
    </location>
</feature>
<dbReference type="InterPro" id="IPR036615">
    <property type="entry name" value="Mur_ligase_C_dom_sf"/>
</dbReference>
<evidence type="ECO:0000256" key="11">
    <source>
        <dbReference type="RuleBase" id="RU004136"/>
    </source>
</evidence>
<dbReference type="GO" id="GO:0008360">
    <property type="term" value="P:regulation of cell shape"/>
    <property type="evidence" value="ECO:0007669"/>
    <property type="project" value="UniProtKB-KW"/>
</dbReference>
<dbReference type="GO" id="GO:0005737">
    <property type="term" value="C:cytoplasm"/>
    <property type="evidence" value="ECO:0007669"/>
    <property type="project" value="UniProtKB-SubCell"/>
</dbReference>
<evidence type="ECO:0000256" key="2">
    <source>
        <dbReference type="ARBA" id="ARBA00022598"/>
    </source>
</evidence>
<keyword evidence="7 10" id="KW-0573">Peptidoglycan synthesis</keyword>
<keyword evidence="2 10" id="KW-0436">Ligase</keyword>
<sequence length="496" mass="51709">MLSITAGQIADATQGRLVGSVARELAITGATTDSRLVEPGFMYIAKPGEHADGHDFAAAAVEAGAVLVLGEREVEANGATLPGVVVEDAVLAMGAVARAVVSLLRERGDVKIAGITGSAGKTTTKDLAAGILRGIGDTVSPIGSYNGEVGVPLTIFGAEAETRFMVLEMGANGVGNIEYLTSIAKPDVGVVLGVGSAHAGEFGGVANIARTKGEMVEALEPGDTAVLNADDPLVWAMRTRTRAGVLALTSDDALTDEEIRAQHPGARVLRATAVESRAGGCPSFDLVTPDGERGRVESQLIGAHHIVNLLAAAAIALSFGVPLADVVASLSEQKAASRWRMERTDRPDGVTVINDAYNANPESMRAALRALADMAEGRRTWAVLGGMLELGDASIEEHDAIGRYAVRLDISKVVAVGPLARPLWNGAVMEGSWGDEAVHVADLDEAQALLEDQLRPGDLVLFKSSRDSRLRELGDRIAWLTGANETTRDQQGAQTP</sequence>
<keyword evidence="8 10" id="KW-0131">Cell cycle</keyword>
<evidence type="ECO:0000256" key="9">
    <source>
        <dbReference type="ARBA" id="ARBA00023316"/>
    </source>
</evidence>
<dbReference type="GO" id="GO:0047480">
    <property type="term" value="F:UDP-N-acetylmuramoyl-tripeptide-D-alanyl-D-alanine ligase activity"/>
    <property type="evidence" value="ECO:0007669"/>
    <property type="project" value="UniProtKB-UniRule"/>
</dbReference>
<comment type="similarity">
    <text evidence="10">Belongs to the MurCDEF family. MurF subfamily.</text>
</comment>
<dbReference type="GO" id="GO:0009252">
    <property type="term" value="P:peptidoglycan biosynthetic process"/>
    <property type="evidence" value="ECO:0007669"/>
    <property type="project" value="UniProtKB-UniRule"/>
</dbReference>
<evidence type="ECO:0000259" key="14">
    <source>
        <dbReference type="Pfam" id="PF08245"/>
    </source>
</evidence>
<accession>A0AAE4C5Q5</accession>
<evidence type="ECO:0000256" key="10">
    <source>
        <dbReference type="HAMAP-Rule" id="MF_02019"/>
    </source>
</evidence>
<protein>
    <recommendedName>
        <fullName evidence="10 11">UDP-N-acetylmuramoyl-tripeptide--D-alanyl-D-alanine ligase</fullName>
        <ecNumber evidence="10 11">6.3.2.10</ecNumber>
    </recommendedName>
    <alternativeName>
        <fullName evidence="10">D-alanyl-D-alanine-adding enzyme</fullName>
    </alternativeName>
</protein>
<dbReference type="SUPFAM" id="SSF53623">
    <property type="entry name" value="MurD-like peptide ligases, catalytic domain"/>
    <property type="match status" value="1"/>
</dbReference>
<dbReference type="InterPro" id="IPR013221">
    <property type="entry name" value="Mur_ligase_cen"/>
</dbReference>
<dbReference type="SUPFAM" id="SSF53244">
    <property type="entry name" value="MurD-like peptide ligases, peptide-binding domain"/>
    <property type="match status" value="1"/>
</dbReference>
<dbReference type="EC" id="6.3.2.10" evidence="10 11"/>
<comment type="function">
    <text evidence="10 11">Involved in cell wall formation. Catalyzes the final step in the synthesis of UDP-N-acetylmuramoyl-pentapeptide, the precursor of murein.</text>
</comment>
<dbReference type="Proteomes" id="UP001247307">
    <property type="component" value="Unassembled WGS sequence"/>
</dbReference>
<keyword evidence="6 10" id="KW-0133">Cell shape</keyword>
<dbReference type="InterPro" id="IPR036565">
    <property type="entry name" value="Mur-like_cat_sf"/>
</dbReference>
<name>A0AAE4C5Q5_9MICC</name>
<dbReference type="Gene3D" id="3.40.1190.10">
    <property type="entry name" value="Mur-like, catalytic domain"/>
    <property type="match status" value="1"/>
</dbReference>
<feature type="domain" description="Mur ligase C-terminal" evidence="13">
    <location>
        <begin position="340"/>
        <end position="466"/>
    </location>
</feature>
<dbReference type="SUPFAM" id="SSF63418">
    <property type="entry name" value="MurE/MurF N-terminal domain"/>
    <property type="match status" value="1"/>
</dbReference>
<keyword evidence="5 10" id="KW-0067">ATP-binding</keyword>
<dbReference type="PANTHER" id="PTHR43024:SF1">
    <property type="entry name" value="UDP-N-ACETYLMURAMOYL-TRIPEPTIDE--D-ALANYL-D-ALANINE LIGASE"/>
    <property type="match status" value="1"/>
</dbReference>
<keyword evidence="3 10" id="KW-0132">Cell division</keyword>
<evidence type="ECO:0000256" key="8">
    <source>
        <dbReference type="ARBA" id="ARBA00023306"/>
    </source>
</evidence>
<evidence type="ECO:0000313" key="15">
    <source>
        <dbReference type="EMBL" id="MDR6891322.1"/>
    </source>
</evidence>
<dbReference type="GO" id="GO:0005524">
    <property type="term" value="F:ATP binding"/>
    <property type="evidence" value="ECO:0007669"/>
    <property type="project" value="UniProtKB-UniRule"/>
</dbReference>
<dbReference type="Pfam" id="PF08245">
    <property type="entry name" value="Mur_ligase_M"/>
    <property type="match status" value="1"/>
</dbReference>
<dbReference type="Pfam" id="PF02875">
    <property type="entry name" value="Mur_ligase_C"/>
    <property type="match status" value="1"/>
</dbReference>
<dbReference type="Gene3D" id="3.90.190.20">
    <property type="entry name" value="Mur ligase, C-terminal domain"/>
    <property type="match status" value="1"/>
</dbReference>
<proteinExistence type="inferred from homology"/>
<comment type="catalytic activity">
    <reaction evidence="10 11">
        <text>D-alanyl-D-alanine + UDP-N-acetyl-alpha-D-muramoyl-L-alanyl-gamma-D-glutamyl-meso-2,6-diaminopimelate + ATP = UDP-N-acetyl-alpha-D-muramoyl-L-alanyl-gamma-D-glutamyl-meso-2,6-diaminopimeloyl-D-alanyl-D-alanine + ADP + phosphate + H(+)</text>
        <dbReference type="Rhea" id="RHEA:28374"/>
        <dbReference type="ChEBI" id="CHEBI:15378"/>
        <dbReference type="ChEBI" id="CHEBI:30616"/>
        <dbReference type="ChEBI" id="CHEBI:43474"/>
        <dbReference type="ChEBI" id="CHEBI:57822"/>
        <dbReference type="ChEBI" id="CHEBI:61386"/>
        <dbReference type="ChEBI" id="CHEBI:83905"/>
        <dbReference type="ChEBI" id="CHEBI:456216"/>
        <dbReference type="EC" id="6.3.2.10"/>
    </reaction>
</comment>
<evidence type="ECO:0000256" key="7">
    <source>
        <dbReference type="ARBA" id="ARBA00022984"/>
    </source>
</evidence>
<evidence type="ECO:0000259" key="13">
    <source>
        <dbReference type="Pfam" id="PF02875"/>
    </source>
</evidence>
<dbReference type="InterPro" id="IPR035911">
    <property type="entry name" value="MurE/MurF_N"/>
</dbReference>
<dbReference type="Pfam" id="PF01225">
    <property type="entry name" value="Mur_ligase"/>
    <property type="match status" value="1"/>
</dbReference>
<dbReference type="GO" id="GO:0071555">
    <property type="term" value="P:cell wall organization"/>
    <property type="evidence" value="ECO:0007669"/>
    <property type="project" value="UniProtKB-KW"/>
</dbReference>
<evidence type="ECO:0000256" key="1">
    <source>
        <dbReference type="ARBA" id="ARBA00022490"/>
    </source>
</evidence>
<feature type="binding site" evidence="10">
    <location>
        <begin position="117"/>
        <end position="123"/>
    </location>
    <ligand>
        <name>ATP</name>
        <dbReference type="ChEBI" id="CHEBI:30616"/>
    </ligand>
</feature>
<keyword evidence="9 10" id="KW-0961">Cell wall biogenesis/degradation</keyword>
<evidence type="ECO:0000259" key="12">
    <source>
        <dbReference type="Pfam" id="PF01225"/>
    </source>
</evidence>
<dbReference type="Gene3D" id="3.40.1390.10">
    <property type="entry name" value="MurE/MurF, N-terminal domain"/>
    <property type="match status" value="1"/>
</dbReference>
<evidence type="ECO:0000256" key="6">
    <source>
        <dbReference type="ARBA" id="ARBA00022960"/>
    </source>
</evidence>
<dbReference type="InterPro" id="IPR004101">
    <property type="entry name" value="Mur_ligase_C"/>
</dbReference>
<evidence type="ECO:0000256" key="5">
    <source>
        <dbReference type="ARBA" id="ARBA00022840"/>
    </source>
</evidence>
<comment type="pathway">
    <text evidence="10 11">Cell wall biogenesis; peptidoglycan biosynthesis.</text>
</comment>
<dbReference type="EMBL" id="JAVDUI010000001">
    <property type="protein sequence ID" value="MDR6891322.1"/>
    <property type="molecule type" value="Genomic_DNA"/>
</dbReference>
<dbReference type="AlphaFoldDB" id="A0AAE4C5Q5"/>
<evidence type="ECO:0000313" key="16">
    <source>
        <dbReference type="Proteomes" id="UP001247307"/>
    </source>
</evidence>
<dbReference type="GO" id="GO:0051301">
    <property type="term" value="P:cell division"/>
    <property type="evidence" value="ECO:0007669"/>
    <property type="project" value="UniProtKB-KW"/>
</dbReference>
<keyword evidence="1 10" id="KW-0963">Cytoplasm</keyword>
<dbReference type="HAMAP" id="MF_02019">
    <property type="entry name" value="MurF"/>
    <property type="match status" value="1"/>
</dbReference>
<comment type="subcellular location">
    <subcellularLocation>
        <location evidence="10 11">Cytoplasm</location>
    </subcellularLocation>
</comment>
<keyword evidence="16" id="KW-1185">Reference proteome</keyword>
<dbReference type="PANTHER" id="PTHR43024">
    <property type="entry name" value="UDP-N-ACETYLMURAMOYL-TRIPEPTIDE--D-ALANYL-D-ALANINE LIGASE"/>
    <property type="match status" value="1"/>
</dbReference>
<evidence type="ECO:0000256" key="3">
    <source>
        <dbReference type="ARBA" id="ARBA00022618"/>
    </source>
</evidence>
<feature type="domain" description="Mur ligase N-terminal catalytic" evidence="12">
    <location>
        <begin position="27"/>
        <end position="99"/>
    </location>
</feature>
<dbReference type="InterPro" id="IPR005863">
    <property type="entry name" value="UDP-N-AcMur_synth"/>
</dbReference>
<organism evidence="15 16">
    <name type="scientific">Falsarthrobacter nasiphocae</name>
    <dbReference type="NCBI Taxonomy" id="189863"/>
    <lineage>
        <taxon>Bacteria</taxon>
        <taxon>Bacillati</taxon>
        <taxon>Actinomycetota</taxon>
        <taxon>Actinomycetes</taxon>
        <taxon>Micrococcales</taxon>
        <taxon>Micrococcaceae</taxon>
        <taxon>Falsarthrobacter</taxon>
    </lineage>
</organism>